<reference evidence="1" key="1">
    <citation type="submission" date="2018-05" db="EMBL/GenBank/DDBJ databases">
        <authorList>
            <person name="Lanie J.A."/>
            <person name="Ng W.-L."/>
            <person name="Kazmierczak K.M."/>
            <person name="Andrzejewski T.M."/>
            <person name="Davidsen T.M."/>
            <person name="Wayne K.J."/>
            <person name="Tettelin H."/>
            <person name="Glass J.I."/>
            <person name="Rusch D."/>
            <person name="Podicherti R."/>
            <person name="Tsui H.-C.T."/>
            <person name="Winkler M.E."/>
        </authorList>
    </citation>
    <scope>NUCLEOTIDE SEQUENCE</scope>
</reference>
<feature type="non-terminal residue" evidence="1">
    <location>
        <position position="1"/>
    </location>
</feature>
<gene>
    <name evidence="1" type="ORF">METZ01_LOCUS496275</name>
</gene>
<organism evidence="1">
    <name type="scientific">marine metagenome</name>
    <dbReference type="NCBI Taxonomy" id="408172"/>
    <lineage>
        <taxon>unclassified sequences</taxon>
        <taxon>metagenomes</taxon>
        <taxon>ecological metagenomes</taxon>
    </lineage>
</organism>
<accession>A0A383DG89</accession>
<name>A0A383DG89_9ZZZZ</name>
<sequence>FHRMVRFVEGDAPDGSGRRWRVDAFTMGTGSTDDIVSVTKLEYFTMNSENTWESGFVITSDEAETRWIQRDSIPTFYMGDSVKIEVSVTNNSDPIFDYKSGEGIVMHYGRHRYYKARRKMHDDGIGPDAGENDNTFTKIWRIHGPGYYVFQPRPYRVFRAFFDVMDFGTLFDTEEDVHTAFWGLPYKVIRE</sequence>
<dbReference type="EMBL" id="UINC01217011">
    <property type="protein sequence ID" value="SVE43421.1"/>
    <property type="molecule type" value="Genomic_DNA"/>
</dbReference>
<proteinExistence type="predicted"/>
<dbReference type="AlphaFoldDB" id="A0A383DG89"/>
<evidence type="ECO:0000313" key="1">
    <source>
        <dbReference type="EMBL" id="SVE43421.1"/>
    </source>
</evidence>
<protein>
    <submittedName>
        <fullName evidence="1">Uncharacterized protein</fullName>
    </submittedName>
</protein>